<evidence type="ECO:0000256" key="7">
    <source>
        <dbReference type="RuleBase" id="RU363032"/>
    </source>
</evidence>
<dbReference type="InterPro" id="IPR035906">
    <property type="entry name" value="MetI-like_sf"/>
</dbReference>
<dbReference type="CDD" id="cd06261">
    <property type="entry name" value="TM_PBP2"/>
    <property type="match status" value="1"/>
</dbReference>
<reference evidence="10" key="1">
    <citation type="submission" date="2017-04" db="EMBL/GenBank/DDBJ databases">
        <authorList>
            <person name="Bumgarner R.E."/>
            <person name="Fredricks D.N."/>
            <person name="Srinivasan S."/>
        </authorList>
    </citation>
    <scope>NUCLEOTIDE SEQUENCE [LARGE SCALE GENOMIC DNA]</scope>
    <source>
        <strain evidence="10">KA00405</strain>
    </source>
</reference>
<feature type="transmembrane region" description="Helical" evidence="7">
    <location>
        <begin position="230"/>
        <end position="251"/>
    </location>
</feature>
<dbReference type="EMBL" id="NBZD01000001">
    <property type="protein sequence ID" value="PNH19406.1"/>
    <property type="molecule type" value="Genomic_DNA"/>
</dbReference>
<comment type="caution">
    <text evidence="9">The sequence shown here is derived from an EMBL/GenBank/DDBJ whole genome shotgun (WGS) entry which is preliminary data.</text>
</comment>
<evidence type="ECO:0000256" key="6">
    <source>
        <dbReference type="ARBA" id="ARBA00023136"/>
    </source>
</evidence>
<comment type="similarity">
    <text evidence="7">Belongs to the binding-protein-dependent transport system permease family.</text>
</comment>
<evidence type="ECO:0000313" key="9">
    <source>
        <dbReference type="EMBL" id="PNH19406.1"/>
    </source>
</evidence>
<feature type="transmembrane region" description="Helical" evidence="7">
    <location>
        <begin position="278"/>
        <end position="299"/>
    </location>
</feature>
<dbReference type="Pfam" id="PF00528">
    <property type="entry name" value="BPD_transp_1"/>
    <property type="match status" value="1"/>
</dbReference>
<dbReference type="GO" id="GO:0055085">
    <property type="term" value="P:transmembrane transport"/>
    <property type="evidence" value="ECO:0007669"/>
    <property type="project" value="InterPro"/>
</dbReference>
<dbReference type="RefSeq" id="WP_012993722.1">
    <property type="nucleotide sequence ID" value="NZ_NBZD01000001.1"/>
</dbReference>
<evidence type="ECO:0000256" key="4">
    <source>
        <dbReference type="ARBA" id="ARBA00022692"/>
    </source>
</evidence>
<comment type="subcellular location">
    <subcellularLocation>
        <location evidence="1 7">Cell membrane</location>
        <topology evidence="1 7">Multi-pass membrane protein</topology>
    </subcellularLocation>
</comment>
<sequence>MRISYILRKIFVVLPMIFVISLLCFNMIYFAPGDAGKLLLETKSGRGDRFSASDIADFSERTGLNLDVVEAYRNWSWDLLKGDMGESVLYSESVSSVVNRYFRNTLVMVGIAFMVYLITGIFLGFASGLRPGGFFDRLNRFWAILTLSLPSFWIATLVLFLSTKFFPGLPVLYFDGWRSFVVPGVIMGLVFAGNLAMMLRDRVLRVSEEDFIDCAKAMGISRSDVVWRHIFPNVLATMISVSALDLSFMLMGSLVAEKIFSIPGIGQLFLKAVNVKDYFLVAGCTLYFCLSVSLCNLIAELIYPFIDRRQVCSRNEML</sequence>
<accession>A0A2J8B3T8</accession>
<evidence type="ECO:0000256" key="3">
    <source>
        <dbReference type="ARBA" id="ARBA00022475"/>
    </source>
</evidence>
<dbReference type="SUPFAM" id="SSF161098">
    <property type="entry name" value="MetI-like"/>
    <property type="match status" value="1"/>
</dbReference>
<dbReference type="InterPro" id="IPR000515">
    <property type="entry name" value="MetI-like"/>
</dbReference>
<dbReference type="OMA" id="IQVFSFR"/>
<keyword evidence="4 7" id="KW-0812">Transmembrane</keyword>
<keyword evidence="2 7" id="KW-0813">Transport</keyword>
<feature type="transmembrane region" description="Helical" evidence="7">
    <location>
        <begin position="12"/>
        <end position="31"/>
    </location>
</feature>
<evidence type="ECO:0000256" key="2">
    <source>
        <dbReference type="ARBA" id="ARBA00022448"/>
    </source>
</evidence>
<dbReference type="PANTHER" id="PTHR30465">
    <property type="entry name" value="INNER MEMBRANE ABC TRANSPORTER"/>
    <property type="match status" value="1"/>
</dbReference>
<organism evidence="9 10">
    <name type="scientific">Mageeibacillus indolicus</name>
    <dbReference type="NCBI Taxonomy" id="884684"/>
    <lineage>
        <taxon>Bacteria</taxon>
        <taxon>Bacillati</taxon>
        <taxon>Bacillota</taxon>
        <taxon>Clostridia</taxon>
        <taxon>Eubacteriales</taxon>
        <taxon>Oscillospiraceae</taxon>
        <taxon>Mageeibacillus</taxon>
    </lineage>
</organism>
<proteinExistence type="inferred from homology"/>
<keyword evidence="5 7" id="KW-1133">Transmembrane helix</keyword>
<dbReference type="PANTHER" id="PTHR30465:SF0">
    <property type="entry name" value="OLIGOPEPTIDE TRANSPORT SYSTEM PERMEASE PROTEIN APPB"/>
    <property type="match status" value="1"/>
</dbReference>
<dbReference type="Gene3D" id="1.10.3720.10">
    <property type="entry name" value="MetI-like"/>
    <property type="match status" value="1"/>
</dbReference>
<evidence type="ECO:0000256" key="5">
    <source>
        <dbReference type="ARBA" id="ARBA00022989"/>
    </source>
</evidence>
<gene>
    <name evidence="9" type="ORF">B7R76_00520</name>
</gene>
<keyword evidence="6 7" id="KW-0472">Membrane</keyword>
<feature type="transmembrane region" description="Helical" evidence="7">
    <location>
        <begin position="106"/>
        <end position="129"/>
    </location>
</feature>
<dbReference type="AlphaFoldDB" id="A0A2J8B3T8"/>
<evidence type="ECO:0000259" key="8">
    <source>
        <dbReference type="PROSITE" id="PS50928"/>
    </source>
</evidence>
<keyword evidence="3" id="KW-1003">Cell membrane</keyword>
<feature type="transmembrane region" description="Helical" evidence="7">
    <location>
        <begin position="180"/>
        <end position="199"/>
    </location>
</feature>
<evidence type="ECO:0000256" key="1">
    <source>
        <dbReference type="ARBA" id="ARBA00004651"/>
    </source>
</evidence>
<evidence type="ECO:0000313" key="10">
    <source>
        <dbReference type="Proteomes" id="UP000236394"/>
    </source>
</evidence>
<feature type="domain" description="ABC transmembrane type-1" evidence="8">
    <location>
        <begin position="102"/>
        <end position="299"/>
    </location>
</feature>
<protein>
    <submittedName>
        <fullName evidence="9">ABC transporter permease</fullName>
    </submittedName>
</protein>
<name>A0A2J8B3T8_9FIRM</name>
<dbReference type="PROSITE" id="PS50928">
    <property type="entry name" value="ABC_TM1"/>
    <property type="match status" value="1"/>
</dbReference>
<feature type="transmembrane region" description="Helical" evidence="7">
    <location>
        <begin position="141"/>
        <end position="160"/>
    </location>
</feature>
<dbReference type="GO" id="GO:0005886">
    <property type="term" value="C:plasma membrane"/>
    <property type="evidence" value="ECO:0007669"/>
    <property type="project" value="UniProtKB-SubCell"/>
</dbReference>
<dbReference type="Proteomes" id="UP000236394">
    <property type="component" value="Unassembled WGS sequence"/>
</dbReference>